<keyword evidence="4" id="KW-0812">Transmembrane</keyword>
<dbReference type="InterPro" id="IPR037460">
    <property type="entry name" value="SEST-like"/>
</dbReference>
<feature type="compositionally biased region" description="Gly residues" evidence="3">
    <location>
        <begin position="50"/>
        <end position="59"/>
    </location>
</feature>
<proteinExistence type="predicted"/>
<dbReference type="InterPro" id="IPR036514">
    <property type="entry name" value="SGNH_hydro_sf"/>
</dbReference>
<dbReference type="PANTHER" id="PTHR37981:SF1">
    <property type="entry name" value="SGNH HYDROLASE-TYPE ESTERASE DOMAIN-CONTAINING PROTEIN"/>
    <property type="match status" value="1"/>
</dbReference>
<feature type="compositionally biased region" description="Basic and acidic residues" evidence="3">
    <location>
        <begin position="1"/>
        <end position="24"/>
    </location>
</feature>
<protein>
    <recommendedName>
        <fullName evidence="5">SGNH hydrolase-type esterase domain-containing protein</fullName>
    </recommendedName>
</protein>
<dbReference type="SUPFAM" id="SSF52266">
    <property type="entry name" value="SGNH hydrolase"/>
    <property type="match status" value="1"/>
</dbReference>
<evidence type="ECO:0000256" key="4">
    <source>
        <dbReference type="SAM" id="Phobius"/>
    </source>
</evidence>
<feature type="compositionally biased region" description="Basic and acidic residues" evidence="3">
    <location>
        <begin position="153"/>
        <end position="184"/>
    </location>
</feature>
<evidence type="ECO:0000313" key="7">
    <source>
        <dbReference type="Proteomes" id="UP000246018"/>
    </source>
</evidence>
<feature type="compositionally biased region" description="Basic residues" evidence="3">
    <location>
        <begin position="331"/>
        <end position="341"/>
    </location>
</feature>
<accession>A0A2T8F6R7</accession>
<feature type="compositionally biased region" description="Basic and acidic residues" evidence="3">
    <location>
        <begin position="289"/>
        <end position="306"/>
    </location>
</feature>
<dbReference type="GO" id="GO:0019433">
    <property type="term" value="P:triglyceride catabolic process"/>
    <property type="evidence" value="ECO:0007669"/>
    <property type="project" value="TreeGrafter"/>
</dbReference>
<dbReference type="Proteomes" id="UP000246018">
    <property type="component" value="Unassembled WGS sequence"/>
</dbReference>
<evidence type="ECO:0000256" key="2">
    <source>
        <dbReference type="PIRSR" id="PIRSR637460-2"/>
    </source>
</evidence>
<dbReference type="Pfam" id="PF13472">
    <property type="entry name" value="Lipase_GDSL_2"/>
    <property type="match status" value="1"/>
</dbReference>
<evidence type="ECO:0000256" key="1">
    <source>
        <dbReference type="PIRSR" id="PIRSR637460-1"/>
    </source>
</evidence>
<feature type="active site" evidence="1">
    <location>
        <position position="627"/>
    </location>
</feature>
<feature type="disulfide bond" evidence="2">
    <location>
        <begin position="492"/>
        <end position="505"/>
    </location>
</feature>
<sequence>MRDVAEEEPHAEPAGDPQDHEPSREQVFTLPGTHVAMARHEQDDGHGGEQGRPGDGGGDLESLGTRRGSTLACQPPGIPGQRHQSRCRGRPPPSPEPFRGPDECGRREDRCGPAEGAERLATPVRPGPTAAGEVDGPESPRMGGEHGGQQGRRGQEGTGRRRARAPPEDHRAGQQEEQGERDGQRVVACGGQEGIPRERHLELQGQVEILCCPLYVVADHVAHLAASVAAGPHPVADALAVDPEHQVSLAQGRVAVRPADRDGVSPPLLPRGHGQRRQRGAVRRSGQQRRRDPGDRYRPGDGEHEQPAGVRHRPYIVPCPPVRASGNGRGPGRRRGRRRVPRVGAGRREGDRMKGSRIIALAAGVVGVVLIAILATAAWLGDDEGTADPRPAPVLHYVALGDSFTAAPGVPAPVPAGGCHRSTGNYPALVARELRANYVDRSCIGASTAHLTASQVEGIPPQLDALTPETDVVTLGIGGNDGSLFGTLVLHCPALRSADPGGAPCRQAMRPDGRDVLFQAAATTRGLVVAAIEEIEARSPDAQVLVVGYPKVAPSRGTCPELPLAAGDYRYVDAVIRRLDRALSQAADRTDAEYVDVWRASRGHDVCSADPWVNGVTNDPGRATPYHPFAAEQRAVADLVLAKLR</sequence>
<feature type="disulfide bond" evidence="2">
    <location>
        <begin position="419"/>
        <end position="443"/>
    </location>
</feature>
<reference evidence="6 7" key="1">
    <citation type="submission" date="2018-04" db="EMBL/GenBank/DDBJ databases">
        <title>Genome of Nocardioides gansuensis WSJ-1.</title>
        <authorList>
            <person name="Wu S."/>
            <person name="Wang G."/>
        </authorList>
    </citation>
    <scope>NUCLEOTIDE SEQUENCE [LARGE SCALE GENOMIC DNA]</scope>
    <source>
        <strain evidence="6 7">WSJ-1</strain>
    </source>
</reference>
<dbReference type="GO" id="GO:0004806">
    <property type="term" value="F:triacylglycerol lipase activity"/>
    <property type="evidence" value="ECO:0007669"/>
    <property type="project" value="TreeGrafter"/>
</dbReference>
<evidence type="ECO:0000259" key="5">
    <source>
        <dbReference type="Pfam" id="PF13472"/>
    </source>
</evidence>
<feature type="active site" description="Nucleophile" evidence="1">
    <location>
        <position position="403"/>
    </location>
</feature>
<feature type="compositionally biased region" description="Basic and acidic residues" evidence="3">
    <location>
        <begin position="38"/>
        <end position="49"/>
    </location>
</feature>
<dbReference type="InterPro" id="IPR013830">
    <property type="entry name" value="SGNH_hydro"/>
</dbReference>
<feature type="domain" description="SGNH hydrolase-type esterase" evidence="5">
    <location>
        <begin position="399"/>
        <end position="628"/>
    </location>
</feature>
<keyword evidence="4" id="KW-0472">Membrane</keyword>
<evidence type="ECO:0000313" key="6">
    <source>
        <dbReference type="EMBL" id="PVG81389.1"/>
    </source>
</evidence>
<evidence type="ECO:0000256" key="3">
    <source>
        <dbReference type="SAM" id="MobiDB-lite"/>
    </source>
</evidence>
<feature type="disulfide bond" evidence="2">
    <location>
        <begin position="559"/>
        <end position="607"/>
    </location>
</feature>
<dbReference type="EMBL" id="QDGZ01000008">
    <property type="protein sequence ID" value="PVG81389.1"/>
    <property type="molecule type" value="Genomic_DNA"/>
</dbReference>
<name>A0A2T8F6R7_9ACTN</name>
<keyword evidence="7" id="KW-1185">Reference proteome</keyword>
<feature type="compositionally biased region" description="Basic and acidic residues" evidence="3">
    <location>
        <begin position="99"/>
        <end position="118"/>
    </location>
</feature>
<gene>
    <name evidence="6" type="ORF">DDE18_18040</name>
</gene>
<feature type="transmembrane region" description="Helical" evidence="4">
    <location>
        <begin position="358"/>
        <end position="380"/>
    </location>
</feature>
<feature type="compositionally biased region" description="Basic residues" evidence="3">
    <location>
        <begin position="273"/>
        <end position="288"/>
    </location>
</feature>
<feature type="region of interest" description="Disordered" evidence="3">
    <location>
        <begin position="1"/>
        <end position="185"/>
    </location>
</feature>
<dbReference type="PANTHER" id="PTHR37981">
    <property type="entry name" value="LIPASE 2"/>
    <property type="match status" value="1"/>
</dbReference>
<comment type="caution">
    <text evidence="6">The sequence shown here is derived from an EMBL/GenBank/DDBJ whole genome shotgun (WGS) entry which is preliminary data.</text>
</comment>
<organism evidence="6 7">
    <name type="scientific">Nocardioides gansuensis</name>
    <dbReference type="NCBI Taxonomy" id="2138300"/>
    <lineage>
        <taxon>Bacteria</taxon>
        <taxon>Bacillati</taxon>
        <taxon>Actinomycetota</taxon>
        <taxon>Actinomycetes</taxon>
        <taxon>Propionibacteriales</taxon>
        <taxon>Nocardioidaceae</taxon>
        <taxon>Nocardioides</taxon>
    </lineage>
</organism>
<dbReference type="AlphaFoldDB" id="A0A2T8F6R7"/>
<keyword evidence="4" id="KW-1133">Transmembrane helix</keyword>
<feature type="region of interest" description="Disordered" evidence="3">
    <location>
        <begin position="254"/>
        <end position="351"/>
    </location>
</feature>
<dbReference type="Gene3D" id="3.40.50.1110">
    <property type="entry name" value="SGNH hydrolase"/>
    <property type="match status" value="1"/>
</dbReference>
<dbReference type="CDD" id="cd01823">
    <property type="entry name" value="SEST_like"/>
    <property type="match status" value="1"/>
</dbReference>
<keyword evidence="2" id="KW-1015">Disulfide bond</keyword>